<accession>A0A251V1Z2</accession>
<dbReference type="PANTHER" id="PTHR10984:SF37">
    <property type="entry name" value="PROTEIN DISULFIDE-ISOMERASE 5-3"/>
    <property type="match status" value="1"/>
</dbReference>
<dbReference type="PANTHER" id="PTHR10984">
    <property type="entry name" value="ENDOPLASMIC RETICULUM-GOLGI INTERMEDIATE COMPARTMENT PROTEIN"/>
    <property type="match status" value="1"/>
</dbReference>
<name>A0A251V1Z2_HELAN</name>
<dbReference type="AlphaFoldDB" id="A0A251V1Z2"/>
<dbReference type="CDD" id="cd02961">
    <property type="entry name" value="PDI_a_family"/>
    <property type="match status" value="1"/>
</dbReference>
<organism evidence="2 3">
    <name type="scientific">Helianthus annuus</name>
    <name type="common">Common sunflower</name>
    <dbReference type="NCBI Taxonomy" id="4232"/>
    <lineage>
        <taxon>Eukaryota</taxon>
        <taxon>Viridiplantae</taxon>
        <taxon>Streptophyta</taxon>
        <taxon>Embryophyta</taxon>
        <taxon>Tracheophyta</taxon>
        <taxon>Spermatophyta</taxon>
        <taxon>Magnoliopsida</taxon>
        <taxon>eudicotyledons</taxon>
        <taxon>Gunneridae</taxon>
        <taxon>Pentapetalae</taxon>
        <taxon>asterids</taxon>
        <taxon>campanulids</taxon>
        <taxon>Asterales</taxon>
        <taxon>Asteraceae</taxon>
        <taxon>Asteroideae</taxon>
        <taxon>Heliantheae alliance</taxon>
        <taxon>Heliantheae</taxon>
        <taxon>Helianthus</taxon>
    </lineage>
</organism>
<gene>
    <name evidence="2" type="ORF">HannXRQ_Chr04g0124441</name>
</gene>
<dbReference type="InterPro" id="IPR035979">
    <property type="entry name" value="RBD_domain_sf"/>
</dbReference>
<evidence type="ECO:0000259" key="1">
    <source>
        <dbReference type="Pfam" id="PF00085"/>
    </source>
</evidence>
<dbReference type="Pfam" id="PF00085">
    <property type="entry name" value="Thioredoxin"/>
    <property type="match status" value="1"/>
</dbReference>
<evidence type="ECO:0000313" key="2">
    <source>
        <dbReference type="EMBL" id="OTG29635.1"/>
    </source>
</evidence>
<dbReference type="InterPro" id="IPR013766">
    <property type="entry name" value="Thioredoxin_domain"/>
</dbReference>
<dbReference type="GO" id="GO:0003676">
    <property type="term" value="F:nucleic acid binding"/>
    <property type="evidence" value="ECO:0007669"/>
    <property type="project" value="InterPro"/>
</dbReference>
<feature type="domain" description="Thioredoxin" evidence="1">
    <location>
        <begin position="27"/>
        <end position="100"/>
    </location>
</feature>
<dbReference type="InParanoid" id="A0A251V1Z2"/>
<dbReference type="EMBL" id="CM007893">
    <property type="protein sequence ID" value="OTG29635.1"/>
    <property type="molecule type" value="Genomic_DNA"/>
</dbReference>
<sequence length="195" mass="22108">MTMAGCAFVKYETKEQVVSAIEGLNGKHKMEKPSWEKEAKIIRERHNPTTDGRILLGKVDCANEQNLCKRQLHHVQGYPSIRIFRRGNGIKDAHGTHDHESYYGNRDTNSLVEAMEHLVTPSDSRKFTLDDKFGKAIVFAKRPTPREAGCRIEGFIRVKKVPGDIIVSARSESHSFDASRINMSHVINSFNFGKR</sequence>
<proteinExistence type="predicted"/>
<dbReference type="OMA" id="GTHDHES"/>
<dbReference type="SUPFAM" id="SSF54928">
    <property type="entry name" value="RNA-binding domain, RBD"/>
    <property type="match status" value="1"/>
</dbReference>
<protein>
    <submittedName>
        <fullName evidence="2">Putative thioredoxin-like fold protein</fullName>
    </submittedName>
</protein>
<dbReference type="InterPro" id="IPR045888">
    <property type="entry name" value="Erv"/>
</dbReference>
<evidence type="ECO:0000313" key="3">
    <source>
        <dbReference type="Proteomes" id="UP000215914"/>
    </source>
</evidence>
<keyword evidence="3" id="KW-1185">Reference proteome</keyword>
<dbReference type="STRING" id="4232.A0A251V1Z2"/>
<dbReference type="Gene3D" id="3.40.30.10">
    <property type="entry name" value="Glutaredoxin"/>
    <property type="match status" value="1"/>
</dbReference>
<reference evidence="3" key="1">
    <citation type="journal article" date="2017" name="Nature">
        <title>The sunflower genome provides insights into oil metabolism, flowering and Asterid evolution.</title>
        <authorList>
            <person name="Badouin H."/>
            <person name="Gouzy J."/>
            <person name="Grassa C.J."/>
            <person name="Murat F."/>
            <person name="Staton S.E."/>
            <person name="Cottret L."/>
            <person name="Lelandais-Briere C."/>
            <person name="Owens G.L."/>
            <person name="Carrere S."/>
            <person name="Mayjonade B."/>
            <person name="Legrand L."/>
            <person name="Gill N."/>
            <person name="Kane N.C."/>
            <person name="Bowers J.E."/>
            <person name="Hubner S."/>
            <person name="Bellec A."/>
            <person name="Berard A."/>
            <person name="Berges H."/>
            <person name="Blanchet N."/>
            <person name="Boniface M.C."/>
            <person name="Brunel D."/>
            <person name="Catrice O."/>
            <person name="Chaidir N."/>
            <person name="Claudel C."/>
            <person name="Donnadieu C."/>
            <person name="Faraut T."/>
            <person name="Fievet G."/>
            <person name="Helmstetter N."/>
            <person name="King M."/>
            <person name="Knapp S.J."/>
            <person name="Lai Z."/>
            <person name="Le Paslier M.C."/>
            <person name="Lippi Y."/>
            <person name="Lorenzon L."/>
            <person name="Mandel J.R."/>
            <person name="Marage G."/>
            <person name="Marchand G."/>
            <person name="Marquand E."/>
            <person name="Bret-Mestries E."/>
            <person name="Morien E."/>
            <person name="Nambeesan S."/>
            <person name="Nguyen T."/>
            <person name="Pegot-Espagnet P."/>
            <person name="Pouilly N."/>
            <person name="Raftis F."/>
            <person name="Sallet E."/>
            <person name="Schiex T."/>
            <person name="Thomas J."/>
            <person name="Vandecasteele C."/>
            <person name="Vares D."/>
            <person name="Vear F."/>
            <person name="Vautrin S."/>
            <person name="Crespi M."/>
            <person name="Mangin B."/>
            <person name="Burke J.M."/>
            <person name="Salse J."/>
            <person name="Munos S."/>
            <person name="Vincourt P."/>
            <person name="Rieseberg L.H."/>
            <person name="Langlade N.B."/>
        </authorList>
    </citation>
    <scope>NUCLEOTIDE SEQUENCE [LARGE SCALE GENOMIC DNA]</scope>
    <source>
        <strain evidence="3">cv. SF193</strain>
    </source>
</reference>
<dbReference type="InterPro" id="IPR036249">
    <property type="entry name" value="Thioredoxin-like_sf"/>
</dbReference>
<dbReference type="SUPFAM" id="SSF52833">
    <property type="entry name" value="Thioredoxin-like"/>
    <property type="match status" value="1"/>
</dbReference>
<dbReference type="Proteomes" id="UP000215914">
    <property type="component" value="Chromosome 4"/>
</dbReference>